<reference evidence="2 3" key="1">
    <citation type="journal article" date="2017" name="Genome Announc.">
        <title>Genome sequence of the saprophytic ascomycete Epicoccum nigrum ICMP 19927 strain isolated from New Zealand.</title>
        <authorList>
            <person name="Fokin M."/>
            <person name="Fleetwood D."/>
            <person name="Weir B.S."/>
            <person name="Villas-Boas S.G."/>
        </authorList>
    </citation>
    <scope>NUCLEOTIDE SEQUENCE [LARGE SCALE GENOMIC DNA]</scope>
    <source>
        <strain evidence="2 3">ICMP 19927</strain>
    </source>
</reference>
<dbReference type="InParanoid" id="A0A1Y2LXE6"/>
<protein>
    <submittedName>
        <fullName evidence="2">Uncharacterized protein</fullName>
    </submittedName>
</protein>
<dbReference type="AlphaFoldDB" id="A0A1Y2LXE6"/>
<keyword evidence="3" id="KW-1185">Reference proteome</keyword>
<evidence type="ECO:0000313" key="2">
    <source>
        <dbReference type="EMBL" id="OSS48483.1"/>
    </source>
</evidence>
<accession>A0A1Y2LXE6</accession>
<organism evidence="2 3">
    <name type="scientific">Epicoccum nigrum</name>
    <name type="common">Soil fungus</name>
    <name type="synonym">Epicoccum purpurascens</name>
    <dbReference type="NCBI Taxonomy" id="105696"/>
    <lineage>
        <taxon>Eukaryota</taxon>
        <taxon>Fungi</taxon>
        <taxon>Dikarya</taxon>
        <taxon>Ascomycota</taxon>
        <taxon>Pezizomycotina</taxon>
        <taxon>Dothideomycetes</taxon>
        <taxon>Pleosporomycetidae</taxon>
        <taxon>Pleosporales</taxon>
        <taxon>Pleosporineae</taxon>
        <taxon>Didymellaceae</taxon>
        <taxon>Epicoccum</taxon>
    </lineage>
</organism>
<sequence>MNVDLGFKVLVYPATDPPEPSVSPCVCSFVFKCDTAKRATLLLFTSIPTIHDAETPFVLQYDADMLERATLVSNSGSVTRSKIDTMVREERGKGKGKRRLDIKTLHLTTMDVPPLWCAAATPSFSPQPGNEPAFQQFSHLARARYIHIVLDVPGIHGKHQSMFRAFSKRARNLEGFPVRDLLIEKGLRKASWEVFAPSEIAPSETIGVPPAYSREGQAEGESEGEGSRTRKRSRPGKLLDDPINSTSTDPRREPQQSHPAVTALHSSVCRRCALGPQARALGPRARAPGSGGRCCRRAGAPGHGPHGPPTLIPVALV</sequence>
<proteinExistence type="predicted"/>
<dbReference type="EMBL" id="KZ107846">
    <property type="protein sequence ID" value="OSS48483.1"/>
    <property type="molecule type" value="Genomic_DNA"/>
</dbReference>
<name>A0A1Y2LXE6_EPING</name>
<feature type="region of interest" description="Disordered" evidence="1">
    <location>
        <begin position="205"/>
        <end position="262"/>
    </location>
</feature>
<evidence type="ECO:0000313" key="3">
    <source>
        <dbReference type="Proteomes" id="UP000193240"/>
    </source>
</evidence>
<gene>
    <name evidence="2" type="ORF">B5807_07585</name>
</gene>
<dbReference type="Proteomes" id="UP000193240">
    <property type="component" value="Unassembled WGS sequence"/>
</dbReference>
<evidence type="ECO:0000256" key="1">
    <source>
        <dbReference type="SAM" id="MobiDB-lite"/>
    </source>
</evidence>